<feature type="compositionally biased region" description="Polar residues" evidence="1">
    <location>
        <begin position="143"/>
        <end position="156"/>
    </location>
</feature>
<sequence>MTGKTIHELTTAELRSECTVHGSSISGSKPDLMIRLEDNIREIGQDPVNVRFSCVQPLIVRSTCSTDEQPYATSTRIETVASQFNRRPSAEQARTGHGEQHFQTAVEQLHMLKQTLPQTKDETSFEARLLALETSLSRFLLESRSTTAQQPPNNTVPRYDEHPSPVQVTTRTHEDYQSGGSNVNGRGNAQNSA</sequence>
<dbReference type="InterPro" id="IPR036361">
    <property type="entry name" value="SAP_dom_sf"/>
</dbReference>
<name>A0A6G0VLK6_APHCR</name>
<feature type="compositionally biased region" description="Polar residues" evidence="1">
    <location>
        <begin position="178"/>
        <end position="193"/>
    </location>
</feature>
<proteinExistence type="predicted"/>
<accession>A0A6G0VLK6</accession>
<keyword evidence="4" id="KW-1185">Reference proteome</keyword>
<dbReference type="Gene3D" id="1.10.720.30">
    <property type="entry name" value="SAP domain"/>
    <property type="match status" value="1"/>
</dbReference>
<dbReference type="OrthoDB" id="6640634at2759"/>
<dbReference type="PROSITE" id="PS50800">
    <property type="entry name" value="SAP"/>
    <property type="match status" value="1"/>
</dbReference>
<feature type="domain" description="SAP" evidence="2">
    <location>
        <begin position="6"/>
        <end position="40"/>
    </location>
</feature>
<dbReference type="AlphaFoldDB" id="A0A6G0VLK6"/>
<evidence type="ECO:0000259" key="2">
    <source>
        <dbReference type="PROSITE" id="PS50800"/>
    </source>
</evidence>
<comment type="caution">
    <text evidence="3">The sequence shown here is derived from an EMBL/GenBank/DDBJ whole genome shotgun (WGS) entry which is preliminary data.</text>
</comment>
<evidence type="ECO:0000313" key="3">
    <source>
        <dbReference type="EMBL" id="KAF0688946.1"/>
    </source>
</evidence>
<evidence type="ECO:0000313" key="4">
    <source>
        <dbReference type="Proteomes" id="UP000478052"/>
    </source>
</evidence>
<gene>
    <name evidence="3" type="ORF">FWK35_00037662</name>
</gene>
<reference evidence="3 4" key="1">
    <citation type="submission" date="2019-08" db="EMBL/GenBank/DDBJ databases">
        <title>Whole genome of Aphis craccivora.</title>
        <authorList>
            <person name="Voronova N.V."/>
            <person name="Shulinski R.S."/>
            <person name="Bandarenka Y.V."/>
            <person name="Zhorov D.G."/>
            <person name="Warner D."/>
        </authorList>
    </citation>
    <scope>NUCLEOTIDE SEQUENCE [LARGE SCALE GENOMIC DNA]</scope>
    <source>
        <strain evidence="3">180601</strain>
        <tissue evidence="3">Whole Body</tissue>
    </source>
</reference>
<feature type="non-terminal residue" evidence="3">
    <location>
        <position position="193"/>
    </location>
</feature>
<dbReference type="InterPro" id="IPR003034">
    <property type="entry name" value="SAP_dom"/>
</dbReference>
<organism evidence="3 4">
    <name type="scientific">Aphis craccivora</name>
    <name type="common">Cowpea aphid</name>
    <dbReference type="NCBI Taxonomy" id="307492"/>
    <lineage>
        <taxon>Eukaryota</taxon>
        <taxon>Metazoa</taxon>
        <taxon>Ecdysozoa</taxon>
        <taxon>Arthropoda</taxon>
        <taxon>Hexapoda</taxon>
        <taxon>Insecta</taxon>
        <taxon>Pterygota</taxon>
        <taxon>Neoptera</taxon>
        <taxon>Paraneoptera</taxon>
        <taxon>Hemiptera</taxon>
        <taxon>Sternorrhyncha</taxon>
        <taxon>Aphidomorpha</taxon>
        <taxon>Aphidoidea</taxon>
        <taxon>Aphididae</taxon>
        <taxon>Aphidini</taxon>
        <taxon>Aphis</taxon>
        <taxon>Aphis</taxon>
    </lineage>
</organism>
<evidence type="ECO:0000256" key="1">
    <source>
        <dbReference type="SAM" id="MobiDB-lite"/>
    </source>
</evidence>
<dbReference type="Proteomes" id="UP000478052">
    <property type="component" value="Unassembled WGS sequence"/>
</dbReference>
<feature type="region of interest" description="Disordered" evidence="1">
    <location>
        <begin position="143"/>
        <end position="193"/>
    </location>
</feature>
<dbReference type="EMBL" id="VUJU01016450">
    <property type="protein sequence ID" value="KAF0688946.1"/>
    <property type="molecule type" value="Genomic_DNA"/>
</dbReference>
<protein>
    <submittedName>
        <fullName evidence="3">SAP domain-containing protein</fullName>
    </submittedName>
</protein>